<keyword evidence="3" id="KW-1185">Reference proteome</keyword>
<dbReference type="EMBL" id="JBHLTF010000029">
    <property type="protein sequence ID" value="MFC0717655.1"/>
    <property type="molecule type" value="Genomic_DNA"/>
</dbReference>
<organism evidence="2 3">
    <name type="scientific">Luteimonas padinae</name>
    <dbReference type="NCBI Taxonomy" id="1714359"/>
    <lineage>
        <taxon>Bacteria</taxon>
        <taxon>Pseudomonadati</taxon>
        <taxon>Pseudomonadota</taxon>
        <taxon>Gammaproteobacteria</taxon>
        <taxon>Lysobacterales</taxon>
        <taxon>Lysobacteraceae</taxon>
        <taxon>Luteimonas</taxon>
    </lineage>
</organism>
<dbReference type="RefSeq" id="WP_189497476.1">
    <property type="nucleotide sequence ID" value="NZ_BMZT01000007.1"/>
</dbReference>
<keyword evidence="2" id="KW-0067">ATP-binding</keyword>
<protein>
    <submittedName>
        <fullName evidence="2">ATP-binding protein</fullName>
    </submittedName>
</protein>
<dbReference type="Gene3D" id="3.40.50.620">
    <property type="entry name" value="HUPs"/>
    <property type="match status" value="1"/>
</dbReference>
<gene>
    <name evidence="2" type="ORF">ACFFFU_07815</name>
</gene>
<dbReference type="Proteomes" id="UP001589898">
    <property type="component" value="Unassembled WGS sequence"/>
</dbReference>
<accession>A0ABV6SW34</accession>
<evidence type="ECO:0000259" key="1">
    <source>
        <dbReference type="Pfam" id="PF01902"/>
    </source>
</evidence>
<name>A0ABV6SW34_9GAMM</name>
<evidence type="ECO:0000313" key="2">
    <source>
        <dbReference type="EMBL" id="MFC0717655.1"/>
    </source>
</evidence>
<dbReference type="GO" id="GO:0005524">
    <property type="term" value="F:ATP binding"/>
    <property type="evidence" value="ECO:0007669"/>
    <property type="project" value="UniProtKB-KW"/>
</dbReference>
<dbReference type="Pfam" id="PF01902">
    <property type="entry name" value="Diphthami_syn_2"/>
    <property type="match status" value="1"/>
</dbReference>
<sequence length="234" mass="25079">MPPESRGGARPRALLAWSGGKDAAWALHVLRERGEVEVVGLLTTITEGHERASMQGIRVDVLRAQAAAAGLPLLESRIPQDCDNARYEAAFAAALDEARARWPGIDRIAFGDLLLADIRAWREALCARLSWTALFPLFGADTAAVARGMLAGGLRAALCCVDTRQLDAAFADRDFDAGLLASLPEGVDPCGENGEFHTCVADGPMFAAPLMLERGDTLLRDGRFAYTDFRLVAG</sequence>
<proteinExistence type="predicted"/>
<dbReference type="CDD" id="cd01994">
    <property type="entry name" value="AANH_PF0828-like"/>
    <property type="match status" value="1"/>
</dbReference>
<dbReference type="InterPro" id="IPR002761">
    <property type="entry name" value="Diphthami_syn_dom"/>
</dbReference>
<comment type="caution">
    <text evidence="2">The sequence shown here is derived from an EMBL/GenBank/DDBJ whole genome shotgun (WGS) entry which is preliminary data.</text>
</comment>
<feature type="domain" description="Diphthamide synthase" evidence="1">
    <location>
        <begin position="15"/>
        <end position="211"/>
    </location>
</feature>
<dbReference type="SUPFAM" id="SSF52402">
    <property type="entry name" value="Adenine nucleotide alpha hydrolases-like"/>
    <property type="match status" value="1"/>
</dbReference>
<dbReference type="InterPro" id="IPR014729">
    <property type="entry name" value="Rossmann-like_a/b/a_fold"/>
</dbReference>
<reference evidence="2 3" key="1">
    <citation type="submission" date="2024-09" db="EMBL/GenBank/DDBJ databases">
        <authorList>
            <person name="Sun Q."/>
            <person name="Mori K."/>
        </authorList>
    </citation>
    <scope>NUCLEOTIDE SEQUENCE [LARGE SCALE GENOMIC DNA]</scope>
    <source>
        <strain evidence="2 3">KCTC 52403</strain>
    </source>
</reference>
<keyword evidence="2" id="KW-0547">Nucleotide-binding</keyword>
<dbReference type="Gene3D" id="3.90.1490.10">
    <property type="entry name" value="putative n-type atp pyrophosphatase, domain 2"/>
    <property type="match status" value="1"/>
</dbReference>
<evidence type="ECO:0000313" key="3">
    <source>
        <dbReference type="Proteomes" id="UP001589898"/>
    </source>
</evidence>